<dbReference type="SMART" id="SM00387">
    <property type="entry name" value="HATPase_c"/>
    <property type="match status" value="1"/>
</dbReference>
<keyword evidence="8" id="KW-0802">TPR repeat</keyword>
<feature type="transmembrane region" description="Helical" evidence="9">
    <location>
        <begin position="361"/>
        <end position="383"/>
    </location>
</feature>
<evidence type="ECO:0000313" key="12">
    <source>
        <dbReference type="Proteomes" id="UP000187941"/>
    </source>
</evidence>
<evidence type="ECO:0000256" key="7">
    <source>
        <dbReference type="ARBA" id="ARBA00022840"/>
    </source>
</evidence>
<keyword evidence="5" id="KW-0547">Nucleotide-binding</keyword>
<dbReference type="InterPro" id="IPR003594">
    <property type="entry name" value="HATPase_dom"/>
</dbReference>
<proteinExistence type="predicted"/>
<dbReference type="Gene3D" id="1.25.40.10">
    <property type="entry name" value="Tetratricopeptide repeat domain"/>
    <property type="match status" value="2"/>
</dbReference>
<evidence type="ECO:0000256" key="6">
    <source>
        <dbReference type="ARBA" id="ARBA00022777"/>
    </source>
</evidence>
<dbReference type="EMBL" id="CP014263">
    <property type="protein sequence ID" value="AQG77947.1"/>
    <property type="molecule type" value="Genomic_DNA"/>
</dbReference>
<keyword evidence="3" id="KW-0597">Phosphoprotein</keyword>
<accession>A0A1P9WRF0</accession>
<dbReference type="SMART" id="SM00028">
    <property type="entry name" value="TPR"/>
    <property type="match status" value="5"/>
</dbReference>
<name>A0A1P9WRF0_9BACT</name>
<dbReference type="RefSeq" id="WP_077129372.1">
    <property type="nucleotide sequence ID" value="NZ_CP014263.1"/>
</dbReference>
<keyword evidence="6" id="KW-0418">Kinase</keyword>
<dbReference type="InterPro" id="IPR019734">
    <property type="entry name" value="TPR_rpt"/>
</dbReference>
<dbReference type="PROSITE" id="PS50005">
    <property type="entry name" value="TPR"/>
    <property type="match status" value="1"/>
</dbReference>
<evidence type="ECO:0000256" key="1">
    <source>
        <dbReference type="ARBA" id="ARBA00000085"/>
    </source>
</evidence>
<dbReference type="Proteomes" id="UP000187941">
    <property type="component" value="Chromosome"/>
</dbReference>
<dbReference type="Pfam" id="PF13424">
    <property type="entry name" value="TPR_12"/>
    <property type="match status" value="1"/>
</dbReference>
<feature type="repeat" description="TPR" evidence="8">
    <location>
        <begin position="165"/>
        <end position="198"/>
    </location>
</feature>
<sequence>MRALLTTASSRQNVRFVLGILFICLFSSWVRAGVDTTTINQWRQKTQYLLFRSNDSSFALGTQIIRHSKQLGYTKGVGWGYALIGTVYRNKGAFDSSLYYAQQALAIFDAQNQADGQANVYNLLALTYKRMGDAQKVKLLTHKAIQYSYLARDFAIKSRQYGELSRAYNTIGISYRDLKQFDSARVYYRRAIAVELQHQPSFSYLPVSYANYGQILMDADKRYDEAISYYKRAIPLYEKQGNWAGLEHVYRNLNVTFRLQKKYPQAIEAANESVAYGRAVNDPHRLFNSLQQSYLTYRAAGQYEQAIIHLEEWKQREDSLLSIEKTQTVAKLEAAYESEKKEARIRQLADEHRKNRQQMTILAVGILLLLILLGGLFGQYQILQQSRSKIRQQSDQMSLMMRELHHRVKNNLAIVSSLLRLQASQLSDERVAQAIRTGQQRVEAMSLIHQRLYQTETITTVNVRHYLTDLINSLVRAYGYNSDDIDLQLDIRREWLDVDVAVPLGLIVNELATNSFKHAFPQVNRPMLRLSLYEDNGLHLELQDNGPGISPGSWQESSEQSFGKQLVMSLCEQLTGVLQVKQQNGALFQMRFEESS</sequence>
<keyword evidence="4" id="KW-0808">Transferase</keyword>
<evidence type="ECO:0000313" key="11">
    <source>
        <dbReference type="EMBL" id="AQG77947.1"/>
    </source>
</evidence>
<keyword evidence="9" id="KW-1133">Transmembrane helix</keyword>
<dbReference type="SUPFAM" id="SSF55874">
    <property type="entry name" value="ATPase domain of HSP90 chaperone/DNA topoisomerase II/histidine kinase"/>
    <property type="match status" value="1"/>
</dbReference>
<keyword evidence="12" id="KW-1185">Reference proteome</keyword>
<dbReference type="Pfam" id="PF02518">
    <property type="entry name" value="HATPase_c"/>
    <property type="match status" value="1"/>
</dbReference>
<gene>
    <name evidence="11" type="ORF">AWR27_00415</name>
</gene>
<dbReference type="EC" id="2.7.13.3" evidence="2"/>
<dbReference type="AlphaFoldDB" id="A0A1P9WRF0"/>
<keyword evidence="7" id="KW-0067">ATP-binding</keyword>
<dbReference type="InterPro" id="IPR011990">
    <property type="entry name" value="TPR-like_helical_dom_sf"/>
</dbReference>
<dbReference type="Gene3D" id="3.30.450.20">
    <property type="entry name" value="PAS domain"/>
    <property type="match status" value="1"/>
</dbReference>
<organism evidence="11 12">
    <name type="scientific">Spirosoma montaniterrae</name>
    <dbReference type="NCBI Taxonomy" id="1178516"/>
    <lineage>
        <taxon>Bacteria</taxon>
        <taxon>Pseudomonadati</taxon>
        <taxon>Bacteroidota</taxon>
        <taxon>Cytophagia</taxon>
        <taxon>Cytophagales</taxon>
        <taxon>Cytophagaceae</taxon>
        <taxon>Spirosoma</taxon>
    </lineage>
</organism>
<dbReference type="InterPro" id="IPR011495">
    <property type="entry name" value="Sig_transdc_His_kin_sub2_dim/P"/>
</dbReference>
<keyword evidence="9" id="KW-0812">Transmembrane</keyword>
<dbReference type="Pfam" id="PF07568">
    <property type="entry name" value="HisKA_2"/>
    <property type="match status" value="1"/>
</dbReference>
<dbReference type="GO" id="GO:0005524">
    <property type="term" value="F:ATP binding"/>
    <property type="evidence" value="ECO:0007669"/>
    <property type="project" value="UniProtKB-KW"/>
</dbReference>
<evidence type="ECO:0000256" key="8">
    <source>
        <dbReference type="PROSITE-ProRule" id="PRU00339"/>
    </source>
</evidence>
<dbReference type="Pfam" id="PF13181">
    <property type="entry name" value="TPR_8"/>
    <property type="match status" value="1"/>
</dbReference>
<dbReference type="SUPFAM" id="SSF48452">
    <property type="entry name" value="TPR-like"/>
    <property type="match status" value="2"/>
</dbReference>
<comment type="catalytic activity">
    <reaction evidence="1">
        <text>ATP + protein L-histidine = ADP + protein N-phospho-L-histidine.</text>
        <dbReference type="EC" id="2.7.13.3"/>
    </reaction>
</comment>
<keyword evidence="9" id="KW-0472">Membrane</keyword>
<dbReference type="Gene3D" id="3.30.565.10">
    <property type="entry name" value="Histidine kinase-like ATPase, C-terminal domain"/>
    <property type="match status" value="1"/>
</dbReference>
<feature type="domain" description="Histidine kinase/HSP90-like ATPase" evidence="10">
    <location>
        <begin position="499"/>
        <end position="596"/>
    </location>
</feature>
<dbReference type="PANTHER" id="PTHR41523">
    <property type="entry name" value="TWO-COMPONENT SYSTEM SENSOR PROTEIN"/>
    <property type="match status" value="1"/>
</dbReference>
<protein>
    <recommendedName>
        <fullName evidence="2">histidine kinase</fullName>
        <ecNumber evidence="2">2.7.13.3</ecNumber>
    </recommendedName>
</protein>
<evidence type="ECO:0000256" key="3">
    <source>
        <dbReference type="ARBA" id="ARBA00022553"/>
    </source>
</evidence>
<evidence type="ECO:0000259" key="10">
    <source>
        <dbReference type="SMART" id="SM00387"/>
    </source>
</evidence>
<dbReference type="KEGG" id="smon:AWR27_00415"/>
<reference evidence="11 12" key="1">
    <citation type="submission" date="2016-01" db="EMBL/GenBank/DDBJ databases">
        <authorList>
            <person name="Oliw E.H."/>
        </authorList>
    </citation>
    <scope>NUCLEOTIDE SEQUENCE [LARGE SCALE GENOMIC DNA]</scope>
    <source>
        <strain evidence="11 12">DY10</strain>
    </source>
</reference>
<evidence type="ECO:0000256" key="4">
    <source>
        <dbReference type="ARBA" id="ARBA00022679"/>
    </source>
</evidence>
<dbReference type="STRING" id="1178516.AWR27_00415"/>
<dbReference type="GO" id="GO:0004673">
    <property type="term" value="F:protein histidine kinase activity"/>
    <property type="evidence" value="ECO:0007669"/>
    <property type="project" value="UniProtKB-EC"/>
</dbReference>
<evidence type="ECO:0000256" key="5">
    <source>
        <dbReference type="ARBA" id="ARBA00022741"/>
    </source>
</evidence>
<evidence type="ECO:0000256" key="2">
    <source>
        <dbReference type="ARBA" id="ARBA00012438"/>
    </source>
</evidence>
<evidence type="ECO:0000256" key="9">
    <source>
        <dbReference type="SAM" id="Phobius"/>
    </source>
</evidence>
<dbReference type="InterPro" id="IPR036890">
    <property type="entry name" value="HATPase_C_sf"/>
</dbReference>
<dbReference type="PANTHER" id="PTHR41523:SF8">
    <property type="entry name" value="ETHYLENE RESPONSE SENSOR PROTEIN"/>
    <property type="match status" value="1"/>
</dbReference>